<evidence type="ECO:0008006" key="3">
    <source>
        <dbReference type="Google" id="ProtNLM"/>
    </source>
</evidence>
<reference evidence="1 2" key="1">
    <citation type="submission" date="2019-07" db="EMBL/GenBank/DDBJ databases">
        <title>Genomic Encyclopedia of Archaeal and Bacterial Type Strains, Phase II (KMG-II): from individual species to whole genera.</title>
        <authorList>
            <person name="Goeker M."/>
        </authorList>
    </citation>
    <scope>NUCLEOTIDE SEQUENCE [LARGE SCALE GENOMIC DNA]</scope>
    <source>
        <strain evidence="1 2">DSM 18850</strain>
    </source>
</reference>
<dbReference type="Proteomes" id="UP000325105">
    <property type="component" value="Unassembled WGS sequence"/>
</dbReference>
<evidence type="ECO:0000313" key="1">
    <source>
        <dbReference type="EMBL" id="TYP95705.1"/>
    </source>
</evidence>
<organism evidence="1 2">
    <name type="scientific">Sphingobacterium allocomposti</name>
    <dbReference type="NCBI Taxonomy" id="415956"/>
    <lineage>
        <taxon>Bacteria</taxon>
        <taxon>Pseudomonadati</taxon>
        <taxon>Bacteroidota</taxon>
        <taxon>Sphingobacteriia</taxon>
        <taxon>Sphingobacteriales</taxon>
        <taxon>Sphingobacteriaceae</taxon>
        <taxon>Sphingobacterium</taxon>
    </lineage>
</organism>
<dbReference type="AlphaFoldDB" id="A0A5S5DJ49"/>
<proteinExistence type="predicted"/>
<gene>
    <name evidence="1" type="ORF">BC792_11032</name>
</gene>
<comment type="caution">
    <text evidence="1">The sequence shown here is derived from an EMBL/GenBank/DDBJ whole genome shotgun (WGS) entry which is preliminary data.</text>
</comment>
<sequence>MQQLIAILTGDVIRSRTQNPDIWLSVLKEAISSYTDNFDIFRGDSFQAELSLEEALKATFYIKAAMIALKLDVRIGIGIGIKDHDDGAIKTSFGSALTYSGEAFDELKKETICLRSPNKKVDDLCNVILTLAAELCGHWTPNMAETVKAALRNEGMNQIDLAAVLGKKYQSQISTELQKASFIKIQRAIAYCTEALLTL</sequence>
<evidence type="ECO:0000313" key="2">
    <source>
        <dbReference type="Proteomes" id="UP000325105"/>
    </source>
</evidence>
<dbReference type="EMBL" id="VNHX01000010">
    <property type="protein sequence ID" value="TYP95705.1"/>
    <property type="molecule type" value="Genomic_DNA"/>
</dbReference>
<dbReference type="RefSeq" id="WP_148908627.1">
    <property type="nucleotide sequence ID" value="NZ_VNHX01000010.1"/>
</dbReference>
<dbReference type="OrthoDB" id="7064118at2"/>
<accession>A0A5S5DJ49</accession>
<protein>
    <recommendedName>
        <fullName evidence="3">SatD family protein</fullName>
    </recommendedName>
</protein>
<keyword evidence="2" id="KW-1185">Reference proteome</keyword>
<name>A0A5S5DJ49_9SPHI</name>